<protein>
    <submittedName>
        <fullName evidence="2">Uncharacterized protein</fullName>
    </submittedName>
</protein>
<keyword evidence="3" id="KW-1185">Reference proteome</keyword>
<feature type="region of interest" description="Disordered" evidence="1">
    <location>
        <begin position="227"/>
        <end position="268"/>
    </location>
</feature>
<proteinExistence type="predicted"/>
<reference evidence="2" key="1">
    <citation type="journal article" date="2020" name="Fungal Divers.">
        <title>Resolving the Mortierellaceae phylogeny through synthesis of multi-gene phylogenetics and phylogenomics.</title>
        <authorList>
            <person name="Vandepol N."/>
            <person name="Liber J."/>
            <person name="Desiro A."/>
            <person name="Na H."/>
            <person name="Kennedy M."/>
            <person name="Barry K."/>
            <person name="Grigoriev I.V."/>
            <person name="Miller A.N."/>
            <person name="O'Donnell K."/>
            <person name="Stajich J.E."/>
            <person name="Bonito G."/>
        </authorList>
    </citation>
    <scope>NUCLEOTIDE SEQUENCE</scope>
    <source>
        <strain evidence="2">BC1065</strain>
    </source>
</reference>
<dbReference type="Proteomes" id="UP000807716">
    <property type="component" value="Unassembled WGS sequence"/>
</dbReference>
<feature type="non-terminal residue" evidence="2">
    <location>
        <position position="268"/>
    </location>
</feature>
<evidence type="ECO:0000256" key="1">
    <source>
        <dbReference type="SAM" id="MobiDB-lite"/>
    </source>
</evidence>
<evidence type="ECO:0000313" key="2">
    <source>
        <dbReference type="EMBL" id="KAG0256602.1"/>
    </source>
</evidence>
<organism evidence="2 3">
    <name type="scientific">Actinomortierella ambigua</name>
    <dbReference type="NCBI Taxonomy" id="1343610"/>
    <lineage>
        <taxon>Eukaryota</taxon>
        <taxon>Fungi</taxon>
        <taxon>Fungi incertae sedis</taxon>
        <taxon>Mucoromycota</taxon>
        <taxon>Mortierellomycotina</taxon>
        <taxon>Mortierellomycetes</taxon>
        <taxon>Mortierellales</taxon>
        <taxon>Mortierellaceae</taxon>
        <taxon>Actinomortierella</taxon>
    </lineage>
</organism>
<gene>
    <name evidence="2" type="ORF">DFQ27_005648</name>
</gene>
<dbReference type="OrthoDB" id="5573535at2759"/>
<evidence type="ECO:0000313" key="3">
    <source>
        <dbReference type="Proteomes" id="UP000807716"/>
    </source>
</evidence>
<comment type="caution">
    <text evidence="2">The sequence shown here is derived from an EMBL/GenBank/DDBJ whole genome shotgun (WGS) entry which is preliminary data.</text>
</comment>
<dbReference type="AlphaFoldDB" id="A0A9P6U1L6"/>
<dbReference type="Gene3D" id="1.25.40.10">
    <property type="entry name" value="Tetratricopeptide repeat domain"/>
    <property type="match status" value="1"/>
</dbReference>
<dbReference type="EMBL" id="JAAAJB010000402">
    <property type="protein sequence ID" value="KAG0256602.1"/>
    <property type="molecule type" value="Genomic_DNA"/>
</dbReference>
<sequence length="268" mass="30071">ARLQRKAILDNLEQELDDLDEGTDEFEEAHQKAATIPKKEQDLVTKAIKSFEKGLGLMKQQQQKEDQQVAPMSLFAKESIRAAQELEEYGASVDMVLHMALAQTVFQTALKHMEQAREAEAALVDENPDVLTLHGACLFNLARIDNQKGDHEGAATFLDQAEKLLIKAEEMLGENENPKTLELLGQIYLLSTMDIEDEDEVMETYDKATAKLRRALELNPDNVSLRKQLEAIEGGEEQGEEGDEDFDDEEDDGDNDDGGDDPYDEDEE</sequence>
<accession>A0A9P6U1L6</accession>
<dbReference type="InterPro" id="IPR011990">
    <property type="entry name" value="TPR-like_helical_dom_sf"/>
</dbReference>
<name>A0A9P6U1L6_9FUNG</name>
<dbReference type="SUPFAM" id="SSF48452">
    <property type="entry name" value="TPR-like"/>
    <property type="match status" value="1"/>
</dbReference>
<feature type="compositionally biased region" description="Acidic residues" evidence="1">
    <location>
        <begin position="233"/>
        <end position="268"/>
    </location>
</feature>